<dbReference type="GO" id="GO:0004674">
    <property type="term" value="F:protein serine/threonine kinase activity"/>
    <property type="evidence" value="ECO:0007669"/>
    <property type="project" value="TreeGrafter"/>
</dbReference>
<evidence type="ECO:0000313" key="4">
    <source>
        <dbReference type="Proteomes" id="UP000726737"/>
    </source>
</evidence>
<dbReference type="Proteomes" id="UP000726737">
    <property type="component" value="Unassembled WGS sequence"/>
</dbReference>
<evidence type="ECO:0000259" key="2">
    <source>
        <dbReference type="PROSITE" id="PS50011"/>
    </source>
</evidence>
<dbReference type="PROSITE" id="PS50011">
    <property type="entry name" value="PROTEIN_KINASE_DOM"/>
    <property type="match status" value="1"/>
</dbReference>
<dbReference type="EMBL" id="JAAAJA010000297">
    <property type="protein sequence ID" value="KAG0256468.1"/>
    <property type="molecule type" value="Genomic_DNA"/>
</dbReference>
<reference evidence="3" key="1">
    <citation type="journal article" date="2020" name="Fungal Divers.">
        <title>Resolving the Mortierellaceae phylogeny through synthesis of multi-gene phylogenetics and phylogenomics.</title>
        <authorList>
            <person name="Vandepol N."/>
            <person name="Liber J."/>
            <person name="Desiro A."/>
            <person name="Na H."/>
            <person name="Kennedy M."/>
            <person name="Barry K."/>
            <person name="Grigoriev I.V."/>
            <person name="Miller A.N."/>
            <person name="O'Donnell K."/>
            <person name="Stajich J.E."/>
            <person name="Bonito G."/>
        </authorList>
    </citation>
    <scope>NUCLEOTIDE SEQUENCE</scope>
    <source>
        <strain evidence="3">KOD948</strain>
    </source>
</reference>
<comment type="caution">
    <text evidence="3">The sequence shown here is derived from an EMBL/GenBank/DDBJ whole genome shotgun (WGS) entry which is preliminary data.</text>
</comment>
<organism evidence="3 4">
    <name type="scientific">Mortierella polycephala</name>
    <dbReference type="NCBI Taxonomy" id="41804"/>
    <lineage>
        <taxon>Eukaryota</taxon>
        <taxon>Fungi</taxon>
        <taxon>Fungi incertae sedis</taxon>
        <taxon>Mucoromycota</taxon>
        <taxon>Mortierellomycotina</taxon>
        <taxon>Mortierellomycetes</taxon>
        <taxon>Mortierellales</taxon>
        <taxon>Mortierellaceae</taxon>
        <taxon>Mortierella</taxon>
    </lineage>
</organism>
<feature type="region of interest" description="Disordered" evidence="1">
    <location>
        <begin position="353"/>
        <end position="382"/>
    </location>
</feature>
<dbReference type="AlphaFoldDB" id="A0A9P6PZK9"/>
<protein>
    <recommendedName>
        <fullName evidence="2">Protein kinase domain-containing protein</fullName>
    </recommendedName>
</protein>
<dbReference type="InterPro" id="IPR036770">
    <property type="entry name" value="Ankyrin_rpt-contain_sf"/>
</dbReference>
<dbReference type="OrthoDB" id="5966500at2759"/>
<evidence type="ECO:0000313" key="3">
    <source>
        <dbReference type="EMBL" id="KAG0256468.1"/>
    </source>
</evidence>
<dbReference type="SUPFAM" id="SSF48403">
    <property type="entry name" value="Ankyrin repeat"/>
    <property type="match status" value="1"/>
</dbReference>
<feature type="domain" description="Protein kinase" evidence="2">
    <location>
        <begin position="1"/>
        <end position="289"/>
    </location>
</feature>
<feature type="region of interest" description="Disordered" evidence="1">
    <location>
        <begin position="700"/>
        <end position="759"/>
    </location>
</feature>
<dbReference type="PANTHER" id="PTHR44329">
    <property type="entry name" value="SERINE/THREONINE-PROTEIN KINASE TNNI3K-RELATED"/>
    <property type="match status" value="1"/>
</dbReference>
<dbReference type="InterPro" id="IPR011009">
    <property type="entry name" value="Kinase-like_dom_sf"/>
</dbReference>
<keyword evidence="4" id="KW-1185">Reference proteome</keyword>
<dbReference type="SUPFAM" id="SSF56112">
    <property type="entry name" value="Protein kinase-like (PK-like)"/>
    <property type="match status" value="1"/>
</dbReference>
<accession>A0A9P6PZK9</accession>
<feature type="compositionally biased region" description="Low complexity" evidence="1">
    <location>
        <begin position="400"/>
        <end position="414"/>
    </location>
</feature>
<sequence length="786" mass="87805">MTVAVSLVNQELLLTLQQTTQHIPFHEFSRLVYNAHVPGRYDKIHTGRWREYEVEIREPFGEPATVEKTIRLLQKLSLCPQILHLYGYTIEPKTSIPHLVFQHNEHGTLHSYLRNFHAHLTWSDRFNLAMDIALGLRYLHHKGCRHRHLHSASILVDSNGSAVLSDFGIGRDSEVISSREHITRMAYLAPERLTKNGMRYAVECDIYSLGVIFWEISSGKPPFQDLITPQNIQSGALASLAQSIVLGRRERAVPGTDAIFEDLYSRCWHPNPEERPPIEWIIQTLGVLLKQPTSAILRQIEELSIDDEPKVAAYSNRDPNVDTSRNTMMTIHIGRGLSMELDRDWMSPISPISPIESRDNRFPFKNSDCPPPPPAVPPPIPPISHRRKLSAATTFDTVRSMSVSSNSSNGSSSSAGPAIPTRDVRRISTMPLPMNHSGEPPVAPKRRSKRTIWSACQEGNADVAEWCIRTVGASPDDLAYLPAYSTVARVAPIHFACFYLPEKFLEVLLALERNGATMNLTTTEYKQTALHILMEFATDYSLALEAARYLILECKLSVNDPDYRGVTPFHKYIRNPRLSDIVSVAGSEMYTLLRDRGEANLTMESHSDGNALGVTARYLRVDLMKLFLVTDISCSEPRSLAYASSAVELPLADHRSSKTAQEQCRVILGEWKDQKGEKKRMKMAERIVEHQGMSVADLTSLTSGSFNSPMKKPPPLFTGTTNKPKKQGGGLFGLSRSNKPSKEEPPPPDPPLSSRAAREVEAAKAVLAAAVAKQQKLMEVIAISMY</sequence>
<dbReference type="Gene3D" id="1.25.40.20">
    <property type="entry name" value="Ankyrin repeat-containing domain"/>
    <property type="match status" value="1"/>
</dbReference>
<dbReference type="Pfam" id="PF07714">
    <property type="entry name" value="PK_Tyr_Ser-Thr"/>
    <property type="match status" value="1"/>
</dbReference>
<dbReference type="GO" id="GO:0005524">
    <property type="term" value="F:ATP binding"/>
    <property type="evidence" value="ECO:0007669"/>
    <property type="project" value="InterPro"/>
</dbReference>
<feature type="compositionally biased region" description="Pro residues" evidence="1">
    <location>
        <begin position="369"/>
        <end position="382"/>
    </location>
</feature>
<dbReference type="InterPro" id="IPR051681">
    <property type="entry name" value="Ser/Thr_Kinases-Pseudokinases"/>
</dbReference>
<gene>
    <name evidence="3" type="ORF">BG011_004484</name>
</gene>
<name>A0A9P6PZK9_9FUNG</name>
<dbReference type="InterPro" id="IPR000719">
    <property type="entry name" value="Prot_kinase_dom"/>
</dbReference>
<dbReference type="InterPro" id="IPR001245">
    <property type="entry name" value="Ser-Thr/Tyr_kinase_cat_dom"/>
</dbReference>
<evidence type="ECO:0000256" key="1">
    <source>
        <dbReference type="SAM" id="MobiDB-lite"/>
    </source>
</evidence>
<feature type="region of interest" description="Disordered" evidence="1">
    <location>
        <begin position="399"/>
        <end position="422"/>
    </location>
</feature>
<dbReference type="Gene3D" id="1.10.510.10">
    <property type="entry name" value="Transferase(Phosphotransferase) domain 1"/>
    <property type="match status" value="1"/>
</dbReference>
<proteinExistence type="predicted"/>